<reference evidence="4" key="1">
    <citation type="submission" date="2016-10" db="EMBL/GenBank/DDBJ databases">
        <authorList>
            <person name="Varghese N."/>
            <person name="Submissions S."/>
        </authorList>
    </citation>
    <scope>NUCLEOTIDE SEQUENCE [LARGE SCALE GENOMIC DNA]</scope>
    <source>
        <strain evidence="4">DSM 26542</strain>
    </source>
</reference>
<sequence length="209" mass="24228">MPLAFKIQHDSETTVYVWEITEEIDELQSSVVLREESEVRFQNMKSLSHKKGFLSVRMLLLEAGYTDLDLYYDEAGKPHLKDGSFISITHSFEFSGIIISSKNVGIDIEMQREKIERIAFKFSKPRELEYLSESSLDRVRELTVIWGAKEAMYKMCNSRSLSFKDDMEVFPFKLTDKSGKSSVISDCGFQLDFDFWFLEINGFTIVYAV</sequence>
<dbReference type="AlphaFoldDB" id="A0A1I3T674"/>
<gene>
    <name evidence="3" type="ORF">SAMN04487893_11245</name>
</gene>
<proteinExistence type="predicted"/>
<dbReference type="GO" id="GO:0008897">
    <property type="term" value="F:holo-[acyl-carrier-protein] synthase activity"/>
    <property type="evidence" value="ECO:0007669"/>
    <property type="project" value="InterPro"/>
</dbReference>
<dbReference type="EMBL" id="FORU01000012">
    <property type="protein sequence ID" value="SFJ65027.1"/>
    <property type="molecule type" value="Genomic_DNA"/>
</dbReference>
<evidence type="ECO:0000313" key="3">
    <source>
        <dbReference type="EMBL" id="SFJ65027.1"/>
    </source>
</evidence>
<dbReference type="STRING" id="1150112.SAMN04487893_11245"/>
<dbReference type="Pfam" id="PF01648">
    <property type="entry name" value="ACPS"/>
    <property type="match status" value="1"/>
</dbReference>
<accession>A0A1I3T674</accession>
<evidence type="ECO:0000256" key="1">
    <source>
        <dbReference type="ARBA" id="ARBA00022679"/>
    </source>
</evidence>
<dbReference type="OrthoDB" id="1190494at2"/>
<dbReference type="SUPFAM" id="SSF56214">
    <property type="entry name" value="4'-phosphopantetheinyl transferase"/>
    <property type="match status" value="2"/>
</dbReference>
<dbReference type="InterPro" id="IPR037143">
    <property type="entry name" value="4-PPantetheinyl_Trfase_dom_sf"/>
</dbReference>
<dbReference type="RefSeq" id="WP_090679922.1">
    <property type="nucleotide sequence ID" value="NZ_FORU01000012.1"/>
</dbReference>
<name>A0A1I3T674_9FLAO</name>
<evidence type="ECO:0000313" key="4">
    <source>
        <dbReference type="Proteomes" id="UP000243887"/>
    </source>
</evidence>
<dbReference type="Gene3D" id="3.90.470.20">
    <property type="entry name" value="4'-phosphopantetheinyl transferase domain"/>
    <property type="match status" value="1"/>
</dbReference>
<keyword evidence="1 3" id="KW-0808">Transferase</keyword>
<organism evidence="3 4">
    <name type="scientific">Myroides guanonis</name>
    <dbReference type="NCBI Taxonomy" id="1150112"/>
    <lineage>
        <taxon>Bacteria</taxon>
        <taxon>Pseudomonadati</taxon>
        <taxon>Bacteroidota</taxon>
        <taxon>Flavobacteriia</taxon>
        <taxon>Flavobacteriales</taxon>
        <taxon>Flavobacteriaceae</taxon>
        <taxon>Myroides</taxon>
    </lineage>
</organism>
<keyword evidence="4" id="KW-1185">Reference proteome</keyword>
<protein>
    <submittedName>
        <fullName evidence="3">4'-phosphopantetheinyl transferase superfamily protein</fullName>
    </submittedName>
</protein>
<dbReference type="GO" id="GO:0000287">
    <property type="term" value="F:magnesium ion binding"/>
    <property type="evidence" value="ECO:0007669"/>
    <property type="project" value="InterPro"/>
</dbReference>
<feature type="domain" description="4'-phosphopantetheinyl transferase" evidence="2">
    <location>
        <begin position="104"/>
        <end position="195"/>
    </location>
</feature>
<dbReference type="Proteomes" id="UP000243887">
    <property type="component" value="Unassembled WGS sequence"/>
</dbReference>
<evidence type="ECO:0000259" key="2">
    <source>
        <dbReference type="Pfam" id="PF01648"/>
    </source>
</evidence>
<dbReference type="InterPro" id="IPR008278">
    <property type="entry name" value="4-PPantetheinyl_Trfase_dom"/>
</dbReference>